<keyword evidence="7" id="KW-0732">Signal</keyword>
<feature type="signal peptide" evidence="7">
    <location>
        <begin position="1"/>
        <end position="17"/>
    </location>
</feature>
<evidence type="ECO:0000259" key="8">
    <source>
        <dbReference type="Pfam" id="PF00462"/>
    </source>
</evidence>
<dbReference type="InterPro" id="IPR036249">
    <property type="entry name" value="Thioredoxin-like_sf"/>
</dbReference>
<evidence type="ECO:0000256" key="2">
    <source>
        <dbReference type="ARBA" id="ARBA00022448"/>
    </source>
</evidence>
<dbReference type="GO" id="GO:0015035">
    <property type="term" value="F:protein-disulfide reductase activity"/>
    <property type="evidence" value="ECO:0007669"/>
    <property type="project" value="TreeGrafter"/>
</dbReference>
<dbReference type="Pfam" id="PF00462">
    <property type="entry name" value="Glutaredoxin"/>
    <property type="match status" value="1"/>
</dbReference>
<comment type="similarity">
    <text evidence="1">Belongs to the glutaredoxin family.</text>
</comment>
<dbReference type="PROSITE" id="PS51354">
    <property type="entry name" value="GLUTAREDOXIN_2"/>
    <property type="match status" value="1"/>
</dbReference>
<gene>
    <name evidence="9" type="ORF">CTEN210_03693</name>
</gene>
<proteinExistence type="inferred from homology"/>
<dbReference type="PANTHER" id="PTHR46679">
    <property type="match status" value="1"/>
</dbReference>
<dbReference type="SUPFAM" id="SSF52833">
    <property type="entry name" value="Thioredoxin-like"/>
    <property type="match status" value="1"/>
</dbReference>
<feature type="domain" description="Glutaredoxin" evidence="8">
    <location>
        <begin position="96"/>
        <end position="158"/>
    </location>
</feature>
<keyword evidence="2" id="KW-0813">Transport</keyword>
<evidence type="ECO:0000256" key="3">
    <source>
        <dbReference type="ARBA" id="ARBA00022982"/>
    </source>
</evidence>
<evidence type="ECO:0000256" key="4">
    <source>
        <dbReference type="ARBA" id="ARBA00023157"/>
    </source>
</evidence>
<comment type="caution">
    <text evidence="9">The sequence shown here is derived from an EMBL/GenBank/DDBJ whole genome shotgun (WGS) entry which is preliminary data.</text>
</comment>
<dbReference type="Gene3D" id="3.40.30.10">
    <property type="entry name" value="Glutaredoxin"/>
    <property type="match status" value="1"/>
</dbReference>
<evidence type="ECO:0000256" key="6">
    <source>
        <dbReference type="SAM" id="MobiDB-lite"/>
    </source>
</evidence>
<feature type="chain" id="PRO_5042009003" description="Glutaredoxin domain-containing protein" evidence="7">
    <location>
        <begin position="18"/>
        <end position="221"/>
    </location>
</feature>
<feature type="compositionally biased region" description="Acidic residues" evidence="6">
    <location>
        <begin position="210"/>
        <end position="221"/>
    </location>
</feature>
<keyword evidence="4" id="KW-1015">Disulfide bond</keyword>
<keyword evidence="3" id="KW-0249">Electron transport</keyword>
<dbReference type="InterPro" id="IPR002109">
    <property type="entry name" value="Glutaredoxin"/>
</dbReference>
<reference evidence="9 10" key="1">
    <citation type="journal article" date="2021" name="Sci. Rep.">
        <title>The genome of the diatom Chaetoceros tenuissimus carries an ancient integrated fragment of an extant virus.</title>
        <authorList>
            <person name="Hongo Y."/>
            <person name="Kimura K."/>
            <person name="Takaki Y."/>
            <person name="Yoshida Y."/>
            <person name="Baba S."/>
            <person name="Kobayashi G."/>
            <person name="Nagasaki K."/>
            <person name="Hano T."/>
            <person name="Tomaru Y."/>
        </authorList>
    </citation>
    <scope>NUCLEOTIDE SEQUENCE [LARGE SCALE GENOMIC DNA]</scope>
    <source>
        <strain evidence="9 10">NIES-3715</strain>
    </source>
</reference>
<keyword evidence="10" id="KW-1185">Reference proteome</keyword>
<evidence type="ECO:0000256" key="7">
    <source>
        <dbReference type="SAM" id="SignalP"/>
    </source>
</evidence>
<organism evidence="9 10">
    <name type="scientific">Chaetoceros tenuissimus</name>
    <dbReference type="NCBI Taxonomy" id="426638"/>
    <lineage>
        <taxon>Eukaryota</taxon>
        <taxon>Sar</taxon>
        <taxon>Stramenopiles</taxon>
        <taxon>Ochrophyta</taxon>
        <taxon>Bacillariophyta</taxon>
        <taxon>Coscinodiscophyceae</taxon>
        <taxon>Chaetocerotophycidae</taxon>
        <taxon>Chaetocerotales</taxon>
        <taxon>Chaetocerotaceae</taxon>
        <taxon>Chaetoceros</taxon>
    </lineage>
</organism>
<evidence type="ECO:0000313" key="10">
    <source>
        <dbReference type="Proteomes" id="UP001054902"/>
    </source>
</evidence>
<sequence>MKLAILSSALFLSSANAFVPSASTKQTSHLYSMVPSDENPFDKFIDNVKMRARIAQESNKAGASPKQTIADVLAGEFDEASVEAKIEEAIASAPCVMFTWESSPSCKKAVEAFKTMKANVKILRLDDPWSEGNPMRAVLGKKVGRTSVPFVFIDGEYIGGFDGGINDKACGMVDLAFKGELRDMLEKAGAMKDSAKQVEKVDAPAKVETAEEVESTEDASE</sequence>
<dbReference type="Proteomes" id="UP001054902">
    <property type="component" value="Unassembled WGS sequence"/>
</dbReference>
<protein>
    <recommendedName>
        <fullName evidence="8">Glutaredoxin domain-containing protein</fullName>
    </recommendedName>
</protein>
<evidence type="ECO:0000256" key="1">
    <source>
        <dbReference type="ARBA" id="ARBA00007787"/>
    </source>
</evidence>
<evidence type="ECO:0000256" key="5">
    <source>
        <dbReference type="ARBA" id="ARBA00023284"/>
    </source>
</evidence>
<evidence type="ECO:0000313" key="9">
    <source>
        <dbReference type="EMBL" id="GFH47218.1"/>
    </source>
</evidence>
<dbReference type="EMBL" id="BLLK01000022">
    <property type="protein sequence ID" value="GFH47218.1"/>
    <property type="molecule type" value="Genomic_DNA"/>
</dbReference>
<dbReference type="AlphaFoldDB" id="A0AAD3CKF5"/>
<name>A0AAD3CKF5_9STRA</name>
<feature type="compositionally biased region" description="Basic and acidic residues" evidence="6">
    <location>
        <begin position="190"/>
        <end position="209"/>
    </location>
</feature>
<dbReference type="GO" id="GO:0005739">
    <property type="term" value="C:mitochondrion"/>
    <property type="evidence" value="ECO:0007669"/>
    <property type="project" value="TreeGrafter"/>
</dbReference>
<feature type="region of interest" description="Disordered" evidence="6">
    <location>
        <begin position="190"/>
        <end position="221"/>
    </location>
</feature>
<dbReference type="PANTHER" id="PTHR46679:SF1">
    <property type="entry name" value="GLUTAREDOXIN-2, MITOCHONDRIAL"/>
    <property type="match status" value="1"/>
</dbReference>
<keyword evidence="5" id="KW-0676">Redox-active center</keyword>
<accession>A0AAD3CKF5</accession>